<organism evidence="2 3">
    <name type="scientific">Bos mutus</name>
    <name type="common">wild yak</name>
    <dbReference type="NCBI Taxonomy" id="72004"/>
    <lineage>
        <taxon>Eukaryota</taxon>
        <taxon>Metazoa</taxon>
        <taxon>Chordata</taxon>
        <taxon>Craniata</taxon>
        <taxon>Vertebrata</taxon>
        <taxon>Euteleostomi</taxon>
        <taxon>Mammalia</taxon>
        <taxon>Eutheria</taxon>
        <taxon>Laurasiatheria</taxon>
        <taxon>Artiodactyla</taxon>
        <taxon>Ruminantia</taxon>
        <taxon>Pecora</taxon>
        <taxon>Bovidae</taxon>
        <taxon>Bovinae</taxon>
        <taxon>Bos</taxon>
    </lineage>
</organism>
<keyword evidence="1" id="KW-0812">Transmembrane</keyword>
<proteinExistence type="predicted"/>
<evidence type="ECO:0000313" key="3">
    <source>
        <dbReference type="Proteomes" id="UP000011080"/>
    </source>
</evidence>
<evidence type="ECO:0000313" key="2">
    <source>
        <dbReference type="EMBL" id="ELR56444.1"/>
    </source>
</evidence>
<name>L8ILP3_9CETA</name>
<protein>
    <submittedName>
        <fullName evidence="2">Uncharacterized protein</fullName>
    </submittedName>
</protein>
<accession>L8ILP3</accession>
<feature type="transmembrane region" description="Helical" evidence="1">
    <location>
        <begin position="12"/>
        <end position="32"/>
    </location>
</feature>
<keyword evidence="1" id="KW-0472">Membrane</keyword>
<dbReference type="AlphaFoldDB" id="L8ILP3"/>
<gene>
    <name evidence="2" type="ORF">M91_00185</name>
</gene>
<feature type="non-terminal residue" evidence="2">
    <location>
        <position position="255"/>
    </location>
</feature>
<sequence>MAPIWGLTIPLPPYVSLLLLFGFLVWGLWMLFSGKQNREQVAAKTCSETSKQHILKKIQKFTDSSPLLPDSQLEKNLRMGCIEDNLKRFSELPVGWTQEYVLWSMDRNLQQIFKHLESTRSSLMELGLPEPQDMISSSTSSVFVAQEPVLPCCDCKNAEHSTDSSISSGSSYSSSLSHLPVFSEETTWQFRSHSLPILPQNQPPVFRNQGTSQPSFMLSELGKSELFQNLETLSSLSPQSTFINSLFESPDLHRQ</sequence>
<evidence type="ECO:0000256" key="1">
    <source>
        <dbReference type="SAM" id="Phobius"/>
    </source>
</evidence>
<dbReference type="Proteomes" id="UP000011080">
    <property type="component" value="Unassembled WGS sequence"/>
</dbReference>
<dbReference type="EMBL" id="JH881124">
    <property type="protein sequence ID" value="ELR56444.1"/>
    <property type="molecule type" value="Genomic_DNA"/>
</dbReference>
<keyword evidence="1" id="KW-1133">Transmembrane helix</keyword>
<reference evidence="2 3" key="1">
    <citation type="journal article" date="2012" name="Nat. Genet.">
        <title>The yak genome and adaptation to life at high altitude.</title>
        <authorList>
            <person name="Qiu Q."/>
            <person name="Zhang G."/>
            <person name="Ma T."/>
            <person name="Qian W."/>
            <person name="Wang J."/>
            <person name="Ye Z."/>
            <person name="Cao C."/>
            <person name="Hu Q."/>
            <person name="Kim J."/>
            <person name="Larkin D.M."/>
            <person name="Auvil L."/>
            <person name="Capitanu B."/>
            <person name="Ma J."/>
            <person name="Lewin H.A."/>
            <person name="Qian X."/>
            <person name="Lang Y."/>
            <person name="Zhou R."/>
            <person name="Wang L."/>
            <person name="Wang K."/>
            <person name="Xia J."/>
            <person name="Liao S."/>
            <person name="Pan S."/>
            <person name="Lu X."/>
            <person name="Hou H."/>
            <person name="Wang Y."/>
            <person name="Zang X."/>
            <person name="Yin Y."/>
            <person name="Ma H."/>
            <person name="Zhang J."/>
            <person name="Wang Z."/>
            <person name="Zhang Y."/>
            <person name="Zhang D."/>
            <person name="Yonezawa T."/>
            <person name="Hasegawa M."/>
            <person name="Zhong Y."/>
            <person name="Liu W."/>
            <person name="Zhang Y."/>
            <person name="Huang Z."/>
            <person name="Zhang S."/>
            <person name="Long R."/>
            <person name="Yang H."/>
            <person name="Wang J."/>
            <person name="Lenstra J.A."/>
            <person name="Cooper D.N."/>
            <person name="Wu Y."/>
            <person name="Wang J."/>
            <person name="Shi P."/>
            <person name="Wang J."/>
            <person name="Liu J."/>
        </authorList>
    </citation>
    <scope>NUCLEOTIDE SEQUENCE [LARGE SCALE GENOMIC DNA]</scope>
    <source>
        <strain evidence="3">yakQH1</strain>
    </source>
</reference>